<dbReference type="GO" id="GO:0003677">
    <property type="term" value="F:DNA binding"/>
    <property type="evidence" value="ECO:0007669"/>
    <property type="project" value="UniProtKB-KW"/>
</dbReference>
<dbReference type="PANTHER" id="PTHR46797">
    <property type="entry name" value="HTH-TYPE TRANSCRIPTIONAL REGULATOR"/>
    <property type="match status" value="1"/>
</dbReference>
<keyword evidence="7" id="KW-1185">Reference proteome</keyword>
<dbReference type="RefSeq" id="WP_175328396.1">
    <property type="nucleotide sequence ID" value="NZ_BMOI01000003.1"/>
</dbReference>
<dbReference type="GO" id="GO:0003700">
    <property type="term" value="F:DNA-binding transcription factor activity"/>
    <property type="evidence" value="ECO:0007669"/>
    <property type="project" value="TreeGrafter"/>
</dbReference>
<dbReference type="GO" id="GO:0005829">
    <property type="term" value="C:cytosol"/>
    <property type="evidence" value="ECO:0007669"/>
    <property type="project" value="TreeGrafter"/>
</dbReference>
<dbReference type="CDD" id="cd02209">
    <property type="entry name" value="cupin_XRE_C"/>
    <property type="match status" value="1"/>
</dbReference>
<dbReference type="PROSITE" id="PS50943">
    <property type="entry name" value="HTH_CROC1"/>
    <property type="match status" value="1"/>
</dbReference>
<gene>
    <name evidence="4" type="ORF">GCM10009769_11590</name>
    <name evidence="5" type="ORF">JOE58_002502</name>
</gene>
<dbReference type="Proteomes" id="UP000746584">
    <property type="component" value="Unassembled WGS sequence"/>
</dbReference>
<evidence type="ECO:0000313" key="6">
    <source>
        <dbReference type="Proteomes" id="UP000648535"/>
    </source>
</evidence>
<feature type="domain" description="HTH cro/C1-type" evidence="3">
    <location>
        <begin position="47"/>
        <end position="101"/>
    </location>
</feature>
<dbReference type="Pfam" id="PF07883">
    <property type="entry name" value="Cupin_2"/>
    <property type="match status" value="1"/>
</dbReference>
<reference evidence="4" key="1">
    <citation type="journal article" date="2014" name="Int. J. Syst. Evol. Microbiol.">
        <title>Complete genome sequence of Corynebacterium casei LMG S-19264T (=DSM 44701T), isolated from a smear-ripened cheese.</title>
        <authorList>
            <consortium name="US DOE Joint Genome Institute (JGI-PGF)"/>
            <person name="Walter F."/>
            <person name="Albersmeier A."/>
            <person name="Kalinowski J."/>
            <person name="Ruckert C."/>
        </authorList>
    </citation>
    <scope>NUCLEOTIDE SEQUENCE</scope>
    <source>
        <strain evidence="4">JCM 1480</strain>
    </source>
</reference>
<dbReference type="AlphaFoldDB" id="A0A8H9L0A2"/>
<dbReference type="Gene3D" id="1.10.260.40">
    <property type="entry name" value="lambda repressor-like DNA-binding domains"/>
    <property type="match status" value="1"/>
</dbReference>
<dbReference type="InterPro" id="IPR013096">
    <property type="entry name" value="Cupin_2"/>
</dbReference>
<reference evidence="4" key="2">
    <citation type="submission" date="2020-09" db="EMBL/GenBank/DDBJ databases">
        <authorList>
            <person name="Sun Q."/>
            <person name="Ohkuma M."/>
        </authorList>
    </citation>
    <scope>NUCLEOTIDE SEQUENCE</scope>
    <source>
        <strain evidence="4">JCM 1480</strain>
    </source>
</reference>
<proteinExistence type="predicted"/>
<evidence type="ECO:0000259" key="3">
    <source>
        <dbReference type="PROSITE" id="PS50943"/>
    </source>
</evidence>
<dbReference type="SUPFAM" id="SSF47413">
    <property type="entry name" value="lambda repressor-like DNA-binding domains"/>
    <property type="match status" value="1"/>
</dbReference>
<dbReference type="SMART" id="SM00530">
    <property type="entry name" value="HTH_XRE"/>
    <property type="match status" value="1"/>
</dbReference>
<feature type="compositionally biased region" description="Low complexity" evidence="2">
    <location>
        <begin position="1"/>
        <end position="32"/>
    </location>
</feature>
<dbReference type="Gene3D" id="2.60.120.10">
    <property type="entry name" value="Jelly Rolls"/>
    <property type="match status" value="1"/>
</dbReference>
<dbReference type="InterPro" id="IPR010982">
    <property type="entry name" value="Lambda_DNA-bd_dom_sf"/>
</dbReference>
<evidence type="ECO:0000313" key="7">
    <source>
        <dbReference type="Proteomes" id="UP000746584"/>
    </source>
</evidence>
<evidence type="ECO:0000256" key="1">
    <source>
        <dbReference type="ARBA" id="ARBA00023125"/>
    </source>
</evidence>
<dbReference type="PANTHER" id="PTHR46797:SF1">
    <property type="entry name" value="METHYLPHOSPHONATE SYNTHASE"/>
    <property type="match status" value="1"/>
</dbReference>
<sequence length="218" mass="23230">MQASTPTSPDASASSDDAVAPASTSWTPSTPTGEDLDAVVAGIGERIRALRLKNELTLQDLAERTSLSLSMLSTVERGRTTASLGTLHAIARALGVQITTLFAQSGADDSPIVEFRDQIRDVTDGGLNRRTAAYRADLGIEVYVDDFDPHTSHARTPSQHPGDEIGVVLEGELELQLGGEIFSAAAGDVAQFSARRAHLVSNVSDRPARAVWINLRRL</sequence>
<dbReference type="EMBL" id="BMOI01000003">
    <property type="protein sequence ID" value="GGK95171.1"/>
    <property type="molecule type" value="Genomic_DNA"/>
</dbReference>
<evidence type="ECO:0000313" key="4">
    <source>
        <dbReference type="EMBL" id="GGK95171.1"/>
    </source>
</evidence>
<dbReference type="Proteomes" id="UP000648535">
    <property type="component" value="Unassembled WGS sequence"/>
</dbReference>
<dbReference type="Pfam" id="PF01381">
    <property type="entry name" value="HTH_3"/>
    <property type="match status" value="1"/>
</dbReference>
<dbReference type="SUPFAM" id="SSF51182">
    <property type="entry name" value="RmlC-like cupins"/>
    <property type="match status" value="1"/>
</dbReference>
<feature type="region of interest" description="Disordered" evidence="2">
    <location>
        <begin position="1"/>
        <end position="35"/>
    </location>
</feature>
<dbReference type="CDD" id="cd00093">
    <property type="entry name" value="HTH_XRE"/>
    <property type="match status" value="1"/>
</dbReference>
<accession>A0A8H9L0A2</accession>
<reference evidence="5 7" key="3">
    <citation type="submission" date="2021-01" db="EMBL/GenBank/DDBJ databases">
        <title>Sequencing the genomes of 1000 actinobacteria strains.</title>
        <authorList>
            <person name="Klenk H.-P."/>
        </authorList>
    </citation>
    <scope>NUCLEOTIDE SEQUENCE [LARGE SCALE GENOMIC DNA]</scope>
    <source>
        <strain evidence="5 7">DSM 20542</strain>
    </source>
</reference>
<dbReference type="EMBL" id="JAFBCG010000001">
    <property type="protein sequence ID" value="MBM7803251.1"/>
    <property type="molecule type" value="Genomic_DNA"/>
</dbReference>
<keyword evidence="1" id="KW-0238">DNA-binding</keyword>
<dbReference type="InterPro" id="IPR014710">
    <property type="entry name" value="RmlC-like_jellyroll"/>
</dbReference>
<protein>
    <submittedName>
        <fullName evidence="5">Transcriptional regulator with XRE-family HTH domain</fullName>
    </submittedName>
    <submittedName>
        <fullName evidence="4">XRE family transcriptional regulator</fullName>
    </submittedName>
</protein>
<name>A0A8H9L0A2_9MICO</name>
<evidence type="ECO:0000256" key="2">
    <source>
        <dbReference type="SAM" id="MobiDB-lite"/>
    </source>
</evidence>
<organism evidence="4 6">
    <name type="scientific">Curtobacterium luteum</name>
    <dbReference type="NCBI Taxonomy" id="33881"/>
    <lineage>
        <taxon>Bacteria</taxon>
        <taxon>Bacillati</taxon>
        <taxon>Actinomycetota</taxon>
        <taxon>Actinomycetes</taxon>
        <taxon>Micrococcales</taxon>
        <taxon>Microbacteriaceae</taxon>
        <taxon>Curtobacterium</taxon>
    </lineage>
</organism>
<comment type="caution">
    <text evidence="4">The sequence shown here is derived from an EMBL/GenBank/DDBJ whole genome shotgun (WGS) entry which is preliminary data.</text>
</comment>
<evidence type="ECO:0000313" key="5">
    <source>
        <dbReference type="EMBL" id="MBM7803251.1"/>
    </source>
</evidence>
<dbReference type="InterPro" id="IPR011051">
    <property type="entry name" value="RmlC_Cupin_sf"/>
</dbReference>
<dbReference type="InterPro" id="IPR050807">
    <property type="entry name" value="TransReg_Diox_bact_type"/>
</dbReference>
<dbReference type="InterPro" id="IPR001387">
    <property type="entry name" value="Cro/C1-type_HTH"/>
</dbReference>